<dbReference type="EMBL" id="FOAT01000005">
    <property type="protein sequence ID" value="SEK76117.1"/>
    <property type="molecule type" value="Genomic_DNA"/>
</dbReference>
<sequence>MSIVDIVLLTLIISAVAGAGVHCFRNRGKCSCSECCGDCSQCHGKM</sequence>
<dbReference type="AlphaFoldDB" id="A0A1H7JQJ8"/>
<dbReference type="RefSeq" id="WP_170844272.1">
    <property type="nucleotide sequence ID" value="NZ_FOAT01000005.1"/>
</dbReference>
<evidence type="ECO:0008006" key="3">
    <source>
        <dbReference type="Google" id="ProtNLM"/>
    </source>
</evidence>
<reference evidence="1 2" key="1">
    <citation type="submission" date="2016-10" db="EMBL/GenBank/DDBJ databases">
        <authorList>
            <person name="de Groot N.N."/>
        </authorList>
    </citation>
    <scope>NUCLEOTIDE SEQUENCE [LARGE SCALE GENOMIC DNA]</scope>
    <source>
        <strain evidence="1 2">KH2T6</strain>
    </source>
</reference>
<proteinExistence type="predicted"/>
<evidence type="ECO:0000313" key="1">
    <source>
        <dbReference type="EMBL" id="SEK76117.1"/>
    </source>
</evidence>
<gene>
    <name evidence="1" type="ORF">SAMN05216469_105145</name>
</gene>
<name>A0A1H7JQJ8_RUMAL</name>
<protein>
    <recommendedName>
        <fullName evidence="3">Virus attachment protein p12 family protein</fullName>
    </recommendedName>
</protein>
<accession>A0A1H7JQJ8</accession>
<organism evidence="1 2">
    <name type="scientific">Ruminococcus albus</name>
    <dbReference type="NCBI Taxonomy" id="1264"/>
    <lineage>
        <taxon>Bacteria</taxon>
        <taxon>Bacillati</taxon>
        <taxon>Bacillota</taxon>
        <taxon>Clostridia</taxon>
        <taxon>Eubacteriales</taxon>
        <taxon>Oscillospiraceae</taxon>
        <taxon>Ruminococcus</taxon>
    </lineage>
</organism>
<evidence type="ECO:0000313" key="2">
    <source>
        <dbReference type="Proteomes" id="UP000186015"/>
    </source>
</evidence>
<dbReference type="Proteomes" id="UP000186015">
    <property type="component" value="Unassembled WGS sequence"/>
</dbReference>